<feature type="chain" id="PRO_5041989180" evidence="1">
    <location>
        <begin position="17"/>
        <end position="298"/>
    </location>
</feature>
<name>A0AAD6X2K0_9AGAR</name>
<proteinExistence type="predicted"/>
<dbReference type="AlphaFoldDB" id="A0AAD6X2K0"/>
<sequence length="298" mass="31949">MSVSGLLIAMIVYAFGASSSCIQERKSPGVTIQLRHRPAAWKASSLMADTVIAIPLYVKRSKVNASVEGGIICVTVSALSAAETANLSLRSASRERYPGTNPWHPRYCDILTLSPEPISSAVIELAHGVAKTVKAQIAQDADVISLLKTIEHIHEFKLDPLLQLIKHGSNIPYYPFPKPVMKSKNRDSYLAIQTLAAQFASDLQHPPLTDEIAQRLMANPPAHRAQTVGGPVRAAGAPALARAHTGTAGPIPSGRARPLRNGARGGGECELIHQLLGGCHNVLRLEVPTTEFTTTKML</sequence>
<keyword evidence="3" id="KW-1185">Reference proteome</keyword>
<reference evidence="2" key="1">
    <citation type="submission" date="2023-03" db="EMBL/GenBank/DDBJ databases">
        <title>Massive genome expansion in bonnet fungi (Mycena s.s.) driven by repeated elements and novel gene families across ecological guilds.</title>
        <authorList>
            <consortium name="Lawrence Berkeley National Laboratory"/>
            <person name="Harder C.B."/>
            <person name="Miyauchi S."/>
            <person name="Viragh M."/>
            <person name="Kuo A."/>
            <person name="Thoen E."/>
            <person name="Andreopoulos B."/>
            <person name="Lu D."/>
            <person name="Skrede I."/>
            <person name="Drula E."/>
            <person name="Henrissat B."/>
            <person name="Morin E."/>
            <person name="Kohler A."/>
            <person name="Barry K."/>
            <person name="LaButti K."/>
            <person name="Morin E."/>
            <person name="Salamov A."/>
            <person name="Lipzen A."/>
            <person name="Mereny Z."/>
            <person name="Hegedus B."/>
            <person name="Baldrian P."/>
            <person name="Stursova M."/>
            <person name="Weitz H."/>
            <person name="Taylor A."/>
            <person name="Grigoriev I.V."/>
            <person name="Nagy L.G."/>
            <person name="Martin F."/>
            <person name="Kauserud H."/>
        </authorList>
    </citation>
    <scope>NUCLEOTIDE SEQUENCE</scope>
    <source>
        <strain evidence="2">CBHHK200</strain>
    </source>
</reference>
<evidence type="ECO:0000256" key="1">
    <source>
        <dbReference type="SAM" id="SignalP"/>
    </source>
</evidence>
<keyword evidence="1" id="KW-0732">Signal</keyword>
<evidence type="ECO:0000313" key="3">
    <source>
        <dbReference type="Proteomes" id="UP001218188"/>
    </source>
</evidence>
<feature type="signal peptide" evidence="1">
    <location>
        <begin position="1"/>
        <end position="16"/>
    </location>
</feature>
<dbReference type="Proteomes" id="UP001218188">
    <property type="component" value="Unassembled WGS sequence"/>
</dbReference>
<comment type="caution">
    <text evidence="2">The sequence shown here is derived from an EMBL/GenBank/DDBJ whole genome shotgun (WGS) entry which is preliminary data.</text>
</comment>
<dbReference type="EMBL" id="JARJCM010000065">
    <property type="protein sequence ID" value="KAJ7033350.1"/>
    <property type="molecule type" value="Genomic_DNA"/>
</dbReference>
<protein>
    <submittedName>
        <fullName evidence="2">Uncharacterized protein</fullName>
    </submittedName>
</protein>
<accession>A0AAD6X2K0</accession>
<organism evidence="2 3">
    <name type="scientific">Mycena alexandri</name>
    <dbReference type="NCBI Taxonomy" id="1745969"/>
    <lineage>
        <taxon>Eukaryota</taxon>
        <taxon>Fungi</taxon>
        <taxon>Dikarya</taxon>
        <taxon>Basidiomycota</taxon>
        <taxon>Agaricomycotina</taxon>
        <taxon>Agaricomycetes</taxon>
        <taxon>Agaricomycetidae</taxon>
        <taxon>Agaricales</taxon>
        <taxon>Marasmiineae</taxon>
        <taxon>Mycenaceae</taxon>
        <taxon>Mycena</taxon>
    </lineage>
</organism>
<gene>
    <name evidence="2" type="ORF">C8F04DRAFT_1184062</name>
</gene>
<evidence type="ECO:0000313" key="2">
    <source>
        <dbReference type="EMBL" id="KAJ7033350.1"/>
    </source>
</evidence>